<proteinExistence type="predicted"/>
<gene>
    <name evidence="1" type="ORF">ACFQ1O_11815</name>
</gene>
<organism evidence="1 2">
    <name type="scientific">Pseudofulvibacter geojedonensis</name>
    <dbReference type="NCBI Taxonomy" id="1123758"/>
    <lineage>
        <taxon>Bacteria</taxon>
        <taxon>Pseudomonadati</taxon>
        <taxon>Bacteroidota</taxon>
        <taxon>Flavobacteriia</taxon>
        <taxon>Flavobacteriales</taxon>
        <taxon>Flavobacteriaceae</taxon>
        <taxon>Pseudofulvibacter</taxon>
    </lineage>
</organism>
<dbReference type="EMBL" id="JBHTJM010000009">
    <property type="protein sequence ID" value="MFD0964692.1"/>
    <property type="molecule type" value="Genomic_DNA"/>
</dbReference>
<protein>
    <submittedName>
        <fullName evidence="1">Uncharacterized protein</fullName>
    </submittedName>
</protein>
<evidence type="ECO:0000313" key="2">
    <source>
        <dbReference type="Proteomes" id="UP001596997"/>
    </source>
</evidence>
<name>A0ABW3I4X7_9FLAO</name>
<comment type="caution">
    <text evidence="1">The sequence shown here is derived from an EMBL/GenBank/DDBJ whole genome shotgun (WGS) entry which is preliminary data.</text>
</comment>
<evidence type="ECO:0000313" key="1">
    <source>
        <dbReference type="EMBL" id="MFD0964692.1"/>
    </source>
</evidence>
<dbReference type="Proteomes" id="UP001596997">
    <property type="component" value="Unassembled WGS sequence"/>
</dbReference>
<keyword evidence="2" id="KW-1185">Reference proteome</keyword>
<accession>A0ABW3I4X7</accession>
<reference evidence="2" key="1">
    <citation type="journal article" date="2019" name="Int. J. Syst. Evol. Microbiol.">
        <title>The Global Catalogue of Microorganisms (GCM) 10K type strain sequencing project: providing services to taxonomists for standard genome sequencing and annotation.</title>
        <authorList>
            <consortium name="The Broad Institute Genomics Platform"/>
            <consortium name="The Broad Institute Genome Sequencing Center for Infectious Disease"/>
            <person name="Wu L."/>
            <person name="Ma J."/>
        </authorList>
    </citation>
    <scope>NUCLEOTIDE SEQUENCE [LARGE SCALE GENOMIC DNA]</scope>
    <source>
        <strain evidence="2">CCUG 62114</strain>
    </source>
</reference>
<sequence>MRKIQFNNDGTFLFDHGDGKKIKGKFELYNKSINLNFDNGLNKVLKIGGGYNNSSLTITGDGENFVKKSN</sequence>
<dbReference type="RefSeq" id="WP_377716232.1">
    <property type="nucleotide sequence ID" value="NZ_JBHTJM010000009.1"/>
</dbReference>